<sequence>MMFKRIDRLQIDLPELKQPDPESAGAIQELLGGRFGEMSTLNNYMFQSFNFRSKKKLRPFYELIASITAEEIGHVELVSNTINLCLDGSVGNGSTNPDDTPLDPVKGFGNKFNFILGGQNAIPTDSTGTPWSGDHVFSSGNLVNDLLHNFYLECGARTHKMRVYQMTDNETARELVGYLLVRGSVHAVAYARAIEEVTGVNMMKLLPVPSLDNSAFDHARKYESLGEHRKLYRFSDDDYKLLNRIWTGPTPIGPEGPLEVVDGTPEGGEIPDLNSVPEEFAPGFDEEQFRELSKRLRYEAGLS</sequence>
<proteinExistence type="inferred from homology"/>
<evidence type="ECO:0000313" key="5">
    <source>
        <dbReference type="EMBL" id="TES49301.1"/>
    </source>
</evidence>
<feature type="binding site" evidence="2">
    <location>
        <position position="37"/>
    </location>
    <ligand>
        <name>Mn(2+)</name>
        <dbReference type="ChEBI" id="CHEBI:29035"/>
        <label>1</label>
    </ligand>
</feature>
<comment type="similarity">
    <text evidence="1">Belongs to the manganese catalase family.</text>
</comment>
<dbReference type="InterPro" id="IPR009078">
    <property type="entry name" value="Ferritin-like_SF"/>
</dbReference>
<gene>
    <name evidence="5" type="ORF">E2L03_07455</name>
</gene>
<evidence type="ECO:0000256" key="4">
    <source>
        <dbReference type="SAM" id="MobiDB-lite"/>
    </source>
</evidence>
<feature type="binding site" evidence="2">
    <location>
        <position position="74"/>
    </location>
    <ligand>
        <name>Mn(2+)</name>
        <dbReference type="ChEBI" id="CHEBI:29035"/>
        <label>1</label>
    </ligand>
</feature>
<protein>
    <submittedName>
        <fullName evidence="5">Manganese catalase family protein</fullName>
    </submittedName>
</protein>
<evidence type="ECO:0000256" key="2">
    <source>
        <dbReference type="PIRSR" id="PIRSR607760-1"/>
    </source>
</evidence>
<keyword evidence="2" id="KW-0464">Manganese</keyword>
<dbReference type="Gene3D" id="1.20.1260.10">
    <property type="match status" value="1"/>
</dbReference>
<comment type="cofactor">
    <cofactor evidence="3">
        <name>Ca(2+)</name>
        <dbReference type="ChEBI" id="CHEBI:29108"/>
    </cofactor>
    <text evidence="3">Binds 1 Ca(2+) ion per subunit.</text>
</comment>
<dbReference type="InterPro" id="IPR007760">
    <property type="entry name" value="Mn_catalase"/>
</dbReference>
<feature type="binding site" evidence="2">
    <location>
        <position position="71"/>
    </location>
    <ligand>
        <name>Mn(2+)</name>
        <dbReference type="ChEBI" id="CHEBI:29035"/>
        <label>1</label>
    </ligand>
</feature>
<organism evidence="5 6">
    <name type="scientific">Shouchella lehensis</name>
    <dbReference type="NCBI Taxonomy" id="300825"/>
    <lineage>
        <taxon>Bacteria</taxon>
        <taxon>Bacillati</taxon>
        <taxon>Bacillota</taxon>
        <taxon>Bacilli</taxon>
        <taxon>Bacillales</taxon>
        <taxon>Bacillaceae</taxon>
        <taxon>Shouchella</taxon>
    </lineage>
</organism>
<keyword evidence="2" id="KW-0479">Metal-binding</keyword>
<dbReference type="SUPFAM" id="SSF47240">
    <property type="entry name" value="Ferritin-like"/>
    <property type="match status" value="1"/>
</dbReference>
<dbReference type="InterPro" id="IPR012347">
    <property type="entry name" value="Ferritin-like"/>
</dbReference>
<dbReference type="GO" id="GO:0046872">
    <property type="term" value="F:metal ion binding"/>
    <property type="evidence" value="ECO:0007669"/>
    <property type="project" value="UniProtKB-KW"/>
</dbReference>
<dbReference type="EMBL" id="SNUX01000002">
    <property type="protein sequence ID" value="TES49301.1"/>
    <property type="molecule type" value="Genomic_DNA"/>
</dbReference>
<feature type="binding site" evidence="2">
    <location>
        <position position="153"/>
    </location>
    <ligand>
        <name>Mn(2+)</name>
        <dbReference type="ChEBI" id="CHEBI:29035"/>
        <label>1</label>
    </ligand>
</feature>
<accession>A0A4Y7WLP3</accession>
<comment type="cofactor">
    <cofactor evidence="2">
        <name>Mn(2+)</name>
        <dbReference type="ChEBI" id="CHEBI:29035"/>
    </cofactor>
    <text evidence="2">Binds 2 manganese ions per subunit.</text>
</comment>
<dbReference type="AlphaFoldDB" id="A0A4Y7WLP3"/>
<feature type="region of interest" description="Disordered" evidence="4">
    <location>
        <begin position="253"/>
        <end position="277"/>
    </location>
</feature>
<feature type="binding site" evidence="3">
    <location>
        <position position="235"/>
    </location>
    <ligand>
        <name>Ca(2+)</name>
        <dbReference type="ChEBI" id="CHEBI:29108"/>
    </ligand>
</feature>
<feature type="binding site" evidence="2">
    <location>
        <position position="186"/>
    </location>
    <ligand>
        <name>Mn(2+)</name>
        <dbReference type="ChEBI" id="CHEBI:29035"/>
        <label>1</label>
    </ligand>
</feature>
<dbReference type="Proteomes" id="UP000298210">
    <property type="component" value="Unassembled WGS sequence"/>
</dbReference>
<reference evidence="5 6" key="1">
    <citation type="submission" date="2019-03" db="EMBL/GenBank/DDBJ databases">
        <authorList>
            <person name="Liu G."/>
        </authorList>
    </citation>
    <scope>NUCLEOTIDE SEQUENCE [LARGE SCALE GENOMIC DNA]</scope>
    <source>
        <strain evidence="5 6">DSM 19099</strain>
    </source>
</reference>
<evidence type="ECO:0000256" key="3">
    <source>
        <dbReference type="PIRSR" id="PIRSR607760-2"/>
    </source>
</evidence>
<dbReference type="Pfam" id="PF05067">
    <property type="entry name" value="Mn_catalase"/>
    <property type="match status" value="1"/>
</dbReference>
<evidence type="ECO:0000256" key="1">
    <source>
        <dbReference type="ARBA" id="ARBA00007644"/>
    </source>
</evidence>
<dbReference type="CDD" id="cd01051">
    <property type="entry name" value="Mn_catalase"/>
    <property type="match status" value="1"/>
</dbReference>
<evidence type="ECO:0000313" key="6">
    <source>
        <dbReference type="Proteomes" id="UP000298210"/>
    </source>
</evidence>
<name>A0A4Y7WLP3_9BACI</name>
<comment type="caution">
    <text evidence="5">The sequence shown here is derived from an EMBL/GenBank/DDBJ whole genome shotgun (WGS) entry which is preliminary data.</text>
</comment>
<dbReference type="InterPro" id="IPR039377">
    <property type="entry name" value="Mn_catalase_dom"/>
</dbReference>
<keyword evidence="3" id="KW-0106">Calcium</keyword>